<dbReference type="SUPFAM" id="SSF161098">
    <property type="entry name" value="MetI-like"/>
    <property type="match status" value="1"/>
</dbReference>
<evidence type="ECO:0000256" key="2">
    <source>
        <dbReference type="ARBA" id="ARBA00022448"/>
    </source>
</evidence>
<evidence type="ECO:0000259" key="8">
    <source>
        <dbReference type="PROSITE" id="PS50928"/>
    </source>
</evidence>
<dbReference type="PANTHER" id="PTHR30450:SF1">
    <property type="entry name" value="D-METHIONINE TRANSPORT SYSTEM PERMEASE PROTEIN METI-RELATED"/>
    <property type="match status" value="1"/>
</dbReference>
<keyword evidence="6 7" id="KW-0472">Membrane</keyword>
<reference evidence="9 10" key="1">
    <citation type="submission" date="2017-07" db="EMBL/GenBank/DDBJ databases">
        <title>Isolation and whole genome analysis of endospore-forming bacteria from heroin.</title>
        <authorList>
            <person name="Kalinowski J."/>
            <person name="Ahrens B."/>
            <person name="Al-Dilaimi A."/>
            <person name="Winkler A."/>
            <person name="Wibberg D."/>
            <person name="Schleenbecker U."/>
            <person name="Ruckert C."/>
            <person name="Wolfel R."/>
            <person name="Grass G."/>
        </authorList>
    </citation>
    <scope>NUCLEOTIDE SEQUENCE [LARGE SCALE GENOMIC DNA]</scope>
    <source>
        <strain evidence="9 10">7517-1</strain>
    </source>
</reference>
<dbReference type="EMBL" id="NPBJ01000001">
    <property type="protein sequence ID" value="PAE01802.1"/>
    <property type="molecule type" value="Genomic_DNA"/>
</dbReference>
<evidence type="ECO:0000313" key="9">
    <source>
        <dbReference type="EMBL" id="PAE01802.1"/>
    </source>
</evidence>
<keyword evidence="3" id="KW-1003">Cell membrane</keyword>
<feature type="transmembrane region" description="Helical" evidence="7">
    <location>
        <begin position="20"/>
        <end position="44"/>
    </location>
</feature>
<name>A0ABX4H3S8_9BACI</name>
<evidence type="ECO:0000256" key="1">
    <source>
        <dbReference type="ARBA" id="ARBA00004651"/>
    </source>
</evidence>
<evidence type="ECO:0000256" key="6">
    <source>
        <dbReference type="ARBA" id="ARBA00023136"/>
    </source>
</evidence>
<dbReference type="InterPro" id="IPR000515">
    <property type="entry name" value="MetI-like"/>
</dbReference>
<keyword evidence="2 7" id="KW-0813">Transport</keyword>
<comment type="caution">
    <text evidence="9">The sequence shown here is derived from an EMBL/GenBank/DDBJ whole genome shotgun (WGS) entry which is preliminary data.</text>
</comment>
<dbReference type="Gene3D" id="1.10.3720.10">
    <property type="entry name" value="MetI-like"/>
    <property type="match status" value="1"/>
</dbReference>
<dbReference type="Pfam" id="PF00528">
    <property type="entry name" value="BPD_transp_1"/>
    <property type="match status" value="1"/>
</dbReference>
<dbReference type="InterPro" id="IPR051322">
    <property type="entry name" value="AA_ABC_Transporter_Permease"/>
</dbReference>
<sequence>MMMDRVIAILPELNQAFLETLLMVSIALAVAILIGLPFGILLFVTDRGLFLENVVVKRVAGLVINLIRSVPFVILLVFLLPFTQFLLNTTIGPLAASVSLSVAAIPFYARIVESSARDIDKGVIEAAIAVGASPWMIIKSIILPEVKPGLITGLTITAISLIGYSAMAGTIGGGGIGDLAIRYGYYRYDNTIMFTTVIVLIVLVQVVQYLGDLIARVVSKR</sequence>
<feature type="transmembrane region" description="Helical" evidence="7">
    <location>
        <begin position="149"/>
        <end position="171"/>
    </location>
</feature>
<dbReference type="PANTHER" id="PTHR30450">
    <property type="entry name" value="ABC TRANSPORTER PERMEASE"/>
    <property type="match status" value="1"/>
</dbReference>
<evidence type="ECO:0000256" key="3">
    <source>
        <dbReference type="ARBA" id="ARBA00022475"/>
    </source>
</evidence>
<keyword evidence="5 7" id="KW-1133">Transmembrane helix</keyword>
<keyword evidence="4 7" id="KW-0812">Transmembrane</keyword>
<dbReference type="InterPro" id="IPR035906">
    <property type="entry name" value="MetI-like_sf"/>
</dbReference>
<accession>A0ABX4H3S8</accession>
<feature type="transmembrane region" description="Helical" evidence="7">
    <location>
        <begin position="65"/>
        <end position="85"/>
    </location>
</feature>
<feature type="domain" description="ABC transmembrane type-1" evidence="8">
    <location>
        <begin position="17"/>
        <end position="211"/>
    </location>
</feature>
<dbReference type="CDD" id="cd06261">
    <property type="entry name" value="TM_PBP2"/>
    <property type="match status" value="1"/>
</dbReference>
<evidence type="ECO:0000256" key="5">
    <source>
        <dbReference type="ARBA" id="ARBA00022989"/>
    </source>
</evidence>
<comment type="subcellular location">
    <subcellularLocation>
        <location evidence="1 7">Cell membrane</location>
        <topology evidence="1 7">Multi-pass membrane protein</topology>
    </subcellularLocation>
</comment>
<dbReference type="PROSITE" id="PS50928">
    <property type="entry name" value="ABC_TM1"/>
    <property type="match status" value="1"/>
</dbReference>
<proteinExistence type="inferred from homology"/>
<protein>
    <submittedName>
        <fullName evidence="9">Methionine ABC transporter permease</fullName>
    </submittedName>
</protein>
<gene>
    <name evidence="9" type="ORF">CHH48_00175</name>
</gene>
<comment type="similarity">
    <text evidence="7">Belongs to the binding-protein-dependent transport system permease family.</text>
</comment>
<evidence type="ECO:0000256" key="7">
    <source>
        <dbReference type="RuleBase" id="RU363032"/>
    </source>
</evidence>
<keyword evidence="10" id="KW-1185">Reference proteome</keyword>
<evidence type="ECO:0000313" key="10">
    <source>
        <dbReference type="Proteomes" id="UP000216852"/>
    </source>
</evidence>
<feature type="transmembrane region" description="Helical" evidence="7">
    <location>
        <begin position="123"/>
        <end position="143"/>
    </location>
</feature>
<evidence type="ECO:0000256" key="4">
    <source>
        <dbReference type="ARBA" id="ARBA00022692"/>
    </source>
</evidence>
<feature type="transmembrane region" description="Helical" evidence="7">
    <location>
        <begin position="91"/>
        <end position="111"/>
    </location>
</feature>
<dbReference type="Proteomes" id="UP000216852">
    <property type="component" value="Unassembled WGS sequence"/>
</dbReference>
<feature type="transmembrane region" description="Helical" evidence="7">
    <location>
        <begin position="192"/>
        <end position="211"/>
    </location>
</feature>
<organism evidence="9 10">
    <name type="scientific">Terribacillus saccharophilus</name>
    <dbReference type="NCBI Taxonomy" id="361277"/>
    <lineage>
        <taxon>Bacteria</taxon>
        <taxon>Bacillati</taxon>
        <taxon>Bacillota</taxon>
        <taxon>Bacilli</taxon>
        <taxon>Bacillales</taxon>
        <taxon>Bacillaceae</taxon>
        <taxon>Terribacillus</taxon>
    </lineage>
</organism>